<feature type="region of interest" description="Disordered" evidence="1">
    <location>
        <begin position="1"/>
        <end position="50"/>
    </location>
</feature>
<comment type="caution">
    <text evidence="2">The sequence shown here is derived from an EMBL/GenBank/DDBJ whole genome shotgun (WGS) entry which is preliminary data.</text>
</comment>
<sequence>MSDENTNLDTIEEPTAGTTQETETTSSTPATEPPAATPAPDDTARGKSNREARYRLRAKEAEAKAEEQEKQIAELQAQLKAQQEAYEQEKAAEARAALCSELDKKCFCKDRGFFAMMEGVPDDTLKAIAHELWLYEWGKINETATKHPDESQFRRGPGWNQAF</sequence>
<reference evidence="2 3" key="1">
    <citation type="submission" date="2018-12" db="EMBL/GenBank/DDBJ databases">
        <title>Unveiling genomic diversity among members of the Bifidobacterium pseudolongum species, a widely distributed gut commensal of the animal kingdom.</title>
        <authorList>
            <person name="Lugli G.A."/>
            <person name="Duranti S."/>
            <person name="Albert K."/>
            <person name="Mancabelli L."/>
            <person name="Napoli S."/>
            <person name="Viappiani A."/>
            <person name="Anzalone R."/>
            <person name="Longhi G."/>
            <person name="Milani C."/>
            <person name="Turroni F."/>
            <person name="Alessandri G."/>
            <person name="Sela D.A."/>
            <person name="Van Sinderen D."/>
            <person name="Ventura M."/>
        </authorList>
    </citation>
    <scope>NUCLEOTIDE SEQUENCE [LARGE SCALE GENOMIC DNA]</scope>
    <source>
        <strain evidence="2 3">2017B</strain>
    </source>
</reference>
<evidence type="ECO:0000313" key="2">
    <source>
        <dbReference type="EMBL" id="RYQ31595.1"/>
    </source>
</evidence>
<evidence type="ECO:0000256" key="1">
    <source>
        <dbReference type="SAM" id="MobiDB-lite"/>
    </source>
</evidence>
<dbReference type="EMBL" id="RYUT01000001">
    <property type="protein sequence ID" value="RYQ31595.1"/>
    <property type="molecule type" value="Genomic_DNA"/>
</dbReference>
<evidence type="ECO:0000313" key="3">
    <source>
        <dbReference type="Proteomes" id="UP000291920"/>
    </source>
</evidence>
<proteinExistence type="predicted"/>
<protein>
    <submittedName>
        <fullName evidence="2">Uncharacterized protein</fullName>
    </submittedName>
</protein>
<dbReference type="RefSeq" id="WP_129870399.1">
    <property type="nucleotide sequence ID" value="NZ_RYUO01000001.1"/>
</dbReference>
<name>A0A4Q5AN38_9BIFI</name>
<gene>
    <name evidence="2" type="ORF">PG2017B_0139</name>
</gene>
<feature type="compositionally biased region" description="Low complexity" evidence="1">
    <location>
        <begin position="13"/>
        <end position="30"/>
    </location>
</feature>
<organism evidence="2 3">
    <name type="scientific">Bifidobacterium pseudolongum subsp. globosum</name>
    <dbReference type="NCBI Taxonomy" id="1690"/>
    <lineage>
        <taxon>Bacteria</taxon>
        <taxon>Bacillati</taxon>
        <taxon>Actinomycetota</taxon>
        <taxon>Actinomycetes</taxon>
        <taxon>Bifidobacteriales</taxon>
        <taxon>Bifidobacteriaceae</taxon>
        <taxon>Bifidobacterium</taxon>
    </lineage>
</organism>
<dbReference type="Proteomes" id="UP000291920">
    <property type="component" value="Unassembled WGS sequence"/>
</dbReference>
<dbReference type="AlphaFoldDB" id="A0A4Q5AN38"/>
<accession>A0A4Q5AN38</accession>